<evidence type="ECO:0000256" key="3">
    <source>
        <dbReference type="ARBA" id="ARBA00022679"/>
    </source>
</evidence>
<dbReference type="InterPro" id="IPR029063">
    <property type="entry name" value="SAM-dependent_MTases_sf"/>
</dbReference>
<reference evidence="7 8" key="1">
    <citation type="submission" date="2013-12" db="EMBL/GenBank/DDBJ databases">
        <authorList>
            <consortium name="DOE Joint Genome Institute"/>
            <person name="Muyzer G."/>
            <person name="Huntemann M."/>
            <person name="Han J."/>
            <person name="Chen A."/>
            <person name="Kyrpides N."/>
            <person name="Mavromatis K."/>
            <person name="Markowitz V."/>
            <person name="Palaniappan K."/>
            <person name="Ivanova N."/>
            <person name="Schaumberg A."/>
            <person name="Pati A."/>
            <person name="Liolios K."/>
            <person name="Nordberg H.P."/>
            <person name="Cantor M.N."/>
            <person name="Hua S.X."/>
            <person name="Woyke T."/>
        </authorList>
    </citation>
    <scope>NUCLEOTIDE SEQUENCE [LARGE SCALE GENOMIC DNA]</scope>
    <source>
        <strain evidence="7 8">ARh 1</strain>
    </source>
</reference>
<keyword evidence="5" id="KW-0443">Lipid metabolism</keyword>
<evidence type="ECO:0000256" key="5">
    <source>
        <dbReference type="ARBA" id="ARBA00023098"/>
    </source>
</evidence>
<dbReference type="OrthoDB" id="9782855at2"/>
<evidence type="ECO:0000256" key="6">
    <source>
        <dbReference type="PIRSR" id="PIRSR003085-1"/>
    </source>
</evidence>
<dbReference type="EMBL" id="CP007029">
    <property type="protein sequence ID" value="AHE97946.1"/>
    <property type="molecule type" value="Genomic_DNA"/>
</dbReference>
<organism evidence="7 8">
    <name type="scientific">Thioalkalivibrio paradoxus ARh 1</name>
    <dbReference type="NCBI Taxonomy" id="713585"/>
    <lineage>
        <taxon>Bacteria</taxon>
        <taxon>Pseudomonadati</taxon>
        <taxon>Pseudomonadota</taxon>
        <taxon>Gammaproteobacteria</taxon>
        <taxon>Chromatiales</taxon>
        <taxon>Ectothiorhodospiraceae</taxon>
        <taxon>Thioalkalivibrio</taxon>
    </lineage>
</organism>
<keyword evidence="8" id="KW-1185">Reference proteome</keyword>
<dbReference type="PANTHER" id="PTHR43667:SF1">
    <property type="entry name" value="CYCLOPROPANE-FATTY-ACYL-PHOSPHOLIPID SYNTHASE"/>
    <property type="match status" value="1"/>
</dbReference>
<keyword evidence="3" id="KW-0808">Transferase</keyword>
<dbReference type="GO" id="GO:0008610">
    <property type="term" value="P:lipid biosynthetic process"/>
    <property type="evidence" value="ECO:0007669"/>
    <property type="project" value="InterPro"/>
</dbReference>
<gene>
    <name evidence="7" type="ORF">THITH_06390</name>
</gene>
<dbReference type="GO" id="GO:0008168">
    <property type="term" value="F:methyltransferase activity"/>
    <property type="evidence" value="ECO:0007669"/>
    <property type="project" value="UniProtKB-KW"/>
</dbReference>
<protein>
    <submittedName>
        <fullName evidence="7">Cyclopropane-fatty-acyl-phospholipid synthase</fullName>
    </submittedName>
</protein>
<dbReference type="STRING" id="713585.THITH_06390"/>
<dbReference type="CDD" id="cd02440">
    <property type="entry name" value="AdoMet_MTases"/>
    <property type="match status" value="1"/>
</dbReference>
<evidence type="ECO:0000313" key="7">
    <source>
        <dbReference type="EMBL" id="AHE97946.1"/>
    </source>
</evidence>
<dbReference type="InterPro" id="IPR003333">
    <property type="entry name" value="CMAS"/>
</dbReference>
<accession>W0DHQ3</accession>
<comment type="similarity">
    <text evidence="1">Belongs to the CFA/CMAS family.</text>
</comment>
<dbReference type="InterPro" id="IPR050723">
    <property type="entry name" value="CFA/CMAS"/>
</dbReference>
<dbReference type="AlphaFoldDB" id="W0DHQ3"/>
<proteinExistence type="inferred from homology"/>
<dbReference type="PIRSF" id="PIRSF003085">
    <property type="entry name" value="CMAS"/>
    <property type="match status" value="1"/>
</dbReference>
<dbReference type="RefSeq" id="WP_006748617.1">
    <property type="nucleotide sequence ID" value="NZ_CP007029.1"/>
</dbReference>
<dbReference type="GO" id="GO:0032259">
    <property type="term" value="P:methylation"/>
    <property type="evidence" value="ECO:0007669"/>
    <property type="project" value="UniProtKB-KW"/>
</dbReference>
<dbReference type="PANTHER" id="PTHR43667">
    <property type="entry name" value="CYCLOPROPANE-FATTY-ACYL-PHOSPHOLIPID SYNTHASE"/>
    <property type="match status" value="1"/>
</dbReference>
<evidence type="ECO:0000256" key="1">
    <source>
        <dbReference type="ARBA" id="ARBA00010815"/>
    </source>
</evidence>
<dbReference type="Proteomes" id="UP000005289">
    <property type="component" value="Chromosome"/>
</dbReference>
<keyword evidence="4" id="KW-0949">S-adenosyl-L-methionine</keyword>
<dbReference type="SUPFAM" id="SSF53335">
    <property type="entry name" value="S-adenosyl-L-methionine-dependent methyltransferases"/>
    <property type="match status" value="1"/>
</dbReference>
<evidence type="ECO:0000313" key="8">
    <source>
        <dbReference type="Proteomes" id="UP000005289"/>
    </source>
</evidence>
<evidence type="ECO:0000256" key="4">
    <source>
        <dbReference type="ARBA" id="ARBA00022691"/>
    </source>
</evidence>
<dbReference type="Pfam" id="PF02353">
    <property type="entry name" value="CMAS"/>
    <property type="match status" value="1"/>
</dbReference>
<keyword evidence="2" id="KW-0489">Methyltransferase</keyword>
<dbReference type="Gene3D" id="3.40.50.150">
    <property type="entry name" value="Vaccinia Virus protein VP39"/>
    <property type="match status" value="1"/>
</dbReference>
<dbReference type="KEGG" id="tti:THITH_06390"/>
<feature type="active site" evidence="6">
    <location>
        <position position="359"/>
    </location>
</feature>
<sequence>MTLLGLLEEYVRDGTLELELPDGSRREFGSGTPHASIRLHDAAVMRRIAYDPGFEFGQTYMEGGWDPGEQGLRAVLDVAMRNFAAMFAHPSRHPLGILRKLLQQGNRIRRAYRNVAHHYDLDEWLFRRFLDRGMFYSCAYFERPDMTLEQAQEAKCRIIARKLCLQPGMRVLDIGSGWGGLALHLAEHHGVRVDGLTLSREQLRVASDECSRRNLDDQVDFYLRDYREHQGRYDRIVSVGMFEHVGQPYYQAFFRQVDDLLVDDGVMLLHTIGRTNPPGTTNAWLRRYIFPGGYTPALSELSAASEPTRLMITDVEVWRLHYAETLAEWFRRFQEIREEAAEHFDERFCRMWEFYLSSCEGTFRHWDQVVFQVQLSKDRQTVPITRDYLCAD</sequence>
<evidence type="ECO:0000256" key="2">
    <source>
        <dbReference type="ARBA" id="ARBA00022603"/>
    </source>
</evidence>
<name>W0DHQ3_9GAMM</name>
<dbReference type="HOGENOM" id="CLU_026434_6_1_6"/>